<reference evidence="6" key="1">
    <citation type="journal article" date="2019" name="Int. J. Syst. Evol. Microbiol.">
        <title>The Global Catalogue of Microorganisms (GCM) 10K type strain sequencing project: providing services to taxonomists for standard genome sequencing and annotation.</title>
        <authorList>
            <consortium name="The Broad Institute Genomics Platform"/>
            <consortium name="The Broad Institute Genome Sequencing Center for Infectious Disease"/>
            <person name="Wu L."/>
            <person name="Ma J."/>
        </authorList>
    </citation>
    <scope>NUCLEOTIDE SEQUENCE [LARGE SCALE GENOMIC DNA]</scope>
    <source>
        <strain evidence="6">JCM 17304</strain>
    </source>
</reference>
<evidence type="ECO:0000256" key="1">
    <source>
        <dbReference type="ARBA" id="ARBA00009191"/>
    </source>
</evidence>
<dbReference type="InterPro" id="IPR018119">
    <property type="entry name" value="Strictosidine_synth_cons-reg"/>
</dbReference>
<dbReference type="InterPro" id="IPR011042">
    <property type="entry name" value="6-blade_b-propeller_TolB-like"/>
</dbReference>
<dbReference type="Proteomes" id="UP001500392">
    <property type="component" value="Unassembled WGS sequence"/>
</dbReference>
<evidence type="ECO:0000256" key="3">
    <source>
        <dbReference type="ARBA" id="ARBA00023180"/>
    </source>
</evidence>
<feature type="domain" description="Strictosidine synthase conserved region" evidence="4">
    <location>
        <begin position="155"/>
        <end position="242"/>
    </location>
</feature>
<dbReference type="RefSeq" id="WP_344939266.1">
    <property type="nucleotide sequence ID" value="NZ_BAABDM010000017.1"/>
</dbReference>
<keyword evidence="2" id="KW-0597">Phosphoprotein</keyword>
<evidence type="ECO:0000313" key="6">
    <source>
        <dbReference type="Proteomes" id="UP001500392"/>
    </source>
</evidence>
<dbReference type="PANTHER" id="PTHR10426:SF88">
    <property type="entry name" value="ADIPOCYTE PLASMA MEMBRANE-ASSOCIATED PROTEIN HEMOMUCIN-RELATED"/>
    <property type="match status" value="1"/>
</dbReference>
<accession>A0ABP7X8D8</accession>
<dbReference type="Gene3D" id="2.120.10.30">
    <property type="entry name" value="TolB, C-terminal domain"/>
    <property type="match status" value="1"/>
</dbReference>
<organism evidence="5 6">
    <name type="scientific">Zhongshania borealis</name>
    <dbReference type="NCBI Taxonomy" id="889488"/>
    <lineage>
        <taxon>Bacteria</taxon>
        <taxon>Pseudomonadati</taxon>
        <taxon>Pseudomonadota</taxon>
        <taxon>Gammaproteobacteria</taxon>
        <taxon>Cellvibrionales</taxon>
        <taxon>Spongiibacteraceae</taxon>
        <taxon>Zhongshania</taxon>
    </lineage>
</organism>
<keyword evidence="3" id="KW-0325">Glycoprotein</keyword>
<keyword evidence="6" id="KW-1185">Reference proteome</keyword>
<comment type="caution">
    <text evidence="5">The sequence shown here is derived from an EMBL/GenBank/DDBJ whole genome shotgun (WGS) entry which is preliminary data.</text>
</comment>
<gene>
    <name evidence="5" type="ORF">GCM10022414_38150</name>
</gene>
<proteinExistence type="inferred from homology"/>
<dbReference type="Pfam" id="PF20067">
    <property type="entry name" value="SSL_N"/>
    <property type="match status" value="1"/>
</dbReference>
<name>A0ABP7X8D8_9GAMM</name>
<evidence type="ECO:0000259" key="4">
    <source>
        <dbReference type="Pfam" id="PF03088"/>
    </source>
</evidence>
<dbReference type="Pfam" id="PF03088">
    <property type="entry name" value="Str_synth"/>
    <property type="match status" value="1"/>
</dbReference>
<sequence length="365" mass="39095">MGRFIRWSAVVVLLLLVVGLALHARSPIQPVAFDAPVGDGLTGDFSTNERLEALTRHLENVGVGPEDIVKGPSGDFFTGYQDGRIVRFAVAEGRFVEGSHREFVDTGGRPLGMQFDGAGNLIVADAFKGLLSVSPTGEITTLVDYADDPSLRFIDDVDVAADGSIWFSDASGRFGLHNYIYDIVEASATGRLLSYEPSTGRTRVHLTGLYFANGVALGPDDNFVLVNETGASRVTRLWLKGPKAGLSDAFIARLPGMPDNISFNGVDTFWVAMPALRSKEIDALSQYPFIRKLLGGLPAELLVPANQLGFALGLSLDGKVKFNLQSSSGKYHTITSVNEYDGQVWLGSLAMSSVGVLPAPSAQEL</sequence>
<protein>
    <submittedName>
        <fullName evidence="5">SMP-30/gluconolactonase/LRE family protein</fullName>
    </submittedName>
</protein>
<dbReference type="PANTHER" id="PTHR10426">
    <property type="entry name" value="STRICTOSIDINE SYNTHASE-RELATED"/>
    <property type="match status" value="1"/>
</dbReference>
<evidence type="ECO:0000313" key="5">
    <source>
        <dbReference type="EMBL" id="GAA4107223.1"/>
    </source>
</evidence>
<evidence type="ECO:0000256" key="2">
    <source>
        <dbReference type="ARBA" id="ARBA00022553"/>
    </source>
</evidence>
<dbReference type="EMBL" id="BAABDM010000017">
    <property type="protein sequence ID" value="GAA4107223.1"/>
    <property type="molecule type" value="Genomic_DNA"/>
</dbReference>
<comment type="similarity">
    <text evidence="1">Belongs to the strictosidine synthase family.</text>
</comment>
<dbReference type="SUPFAM" id="SSF63829">
    <property type="entry name" value="Calcium-dependent phosphotriesterase"/>
    <property type="match status" value="1"/>
</dbReference>